<reference evidence="1 2" key="1">
    <citation type="journal article" date="2018" name="Front. Plant Sci.">
        <title>Red Clover (Trifolium pratense) and Zigzag Clover (T. medium) - A Picture of Genomic Similarities and Differences.</title>
        <authorList>
            <person name="Dluhosova J."/>
            <person name="Istvanek J."/>
            <person name="Nedelnik J."/>
            <person name="Repkova J."/>
        </authorList>
    </citation>
    <scope>NUCLEOTIDE SEQUENCE [LARGE SCALE GENOMIC DNA]</scope>
    <source>
        <strain evidence="2">cv. 10/8</strain>
        <tissue evidence="1">Leaf</tissue>
    </source>
</reference>
<keyword evidence="2" id="KW-1185">Reference proteome</keyword>
<evidence type="ECO:0008006" key="3">
    <source>
        <dbReference type="Google" id="ProtNLM"/>
    </source>
</evidence>
<name>A0A392VCI5_9FABA</name>
<accession>A0A392VCI5</accession>
<dbReference type="Proteomes" id="UP000265520">
    <property type="component" value="Unassembled WGS sequence"/>
</dbReference>
<proteinExistence type="predicted"/>
<organism evidence="1 2">
    <name type="scientific">Trifolium medium</name>
    <dbReference type="NCBI Taxonomy" id="97028"/>
    <lineage>
        <taxon>Eukaryota</taxon>
        <taxon>Viridiplantae</taxon>
        <taxon>Streptophyta</taxon>
        <taxon>Embryophyta</taxon>
        <taxon>Tracheophyta</taxon>
        <taxon>Spermatophyta</taxon>
        <taxon>Magnoliopsida</taxon>
        <taxon>eudicotyledons</taxon>
        <taxon>Gunneridae</taxon>
        <taxon>Pentapetalae</taxon>
        <taxon>rosids</taxon>
        <taxon>fabids</taxon>
        <taxon>Fabales</taxon>
        <taxon>Fabaceae</taxon>
        <taxon>Papilionoideae</taxon>
        <taxon>50 kb inversion clade</taxon>
        <taxon>NPAAA clade</taxon>
        <taxon>Hologalegina</taxon>
        <taxon>IRL clade</taxon>
        <taxon>Trifolieae</taxon>
        <taxon>Trifolium</taxon>
    </lineage>
</organism>
<protein>
    <recommendedName>
        <fullName evidence="3">Gag-pol polyprotein</fullName>
    </recommendedName>
</protein>
<evidence type="ECO:0000313" key="1">
    <source>
        <dbReference type="EMBL" id="MCI84605.1"/>
    </source>
</evidence>
<evidence type="ECO:0000313" key="2">
    <source>
        <dbReference type="Proteomes" id="UP000265520"/>
    </source>
</evidence>
<dbReference type="AlphaFoldDB" id="A0A392VCI5"/>
<comment type="caution">
    <text evidence="1">The sequence shown here is derived from an EMBL/GenBank/DDBJ whole genome shotgun (WGS) entry which is preliminary data.</text>
</comment>
<sequence length="70" mass="8164">MLYNSRLKLFPGKLKSRWSDPFKLLKIYPYGAVDLLDESSGEGFKVNGQRVKHYWGDDSRMRVITTLDEP</sequence>
<dbReference type="EMBL" id="LXQA011095062">
    <property type="protein sequence ID" value="MCI84605.1"/>
    <property type="molecule type" value="Genomic_DNA"/>
</dbReference>